<sequence length="465" mass="51366">MTLIKRLSWVGAKRLSIQGLAAVRTPRGLREEAMNRVLQATGIPTIENVATPEEEAIELLRIAAGVEHALMVQYLYAAFSFDDIRNPLAKTIRTIAEQEMAHFATVQNLLRVLGAEPFLGRRDDGPPSELDPIPFRLEPASRVALAKYVALEMPTLDLVPPELRSEVQAILAEANGAVPGDVQRVGAIYMKIYWLFQEGDGPEGPLTLTPETGMPAGWHIRALRPRDEVLPFQTNAAEWSGSVPHFYVDPVGDRADAFKALYRIMAQGEGLLDDDDSHFHAFLEGYRSLVGPPPRILPVPTNPSLSTEPHTDAEREQNRITNPLARMWAELFDVRYHLLLLLIDLALSTPASDEARARYVDGSLDEMKTGITRVTRRLLQLPRKEGGALDGDRAAPAWSAPAALPSGRNEGLQLLRELTARSERLLARLNEIDPSPSARALIASLQMLDSARREDRPLLSILPVA</sequence>
<gene>
    <name evidence="2" type="ORF">KEG57_46695</name>
</gene>
<dbReference type="RefSeq" id="WP_272425863.1">
    <property type="nucleotide sequence ID" value="NZ_JAGTJJ010000063.1"/>
</dbReference>
<dbReference type="SUPFAM" id="SSF47240">
    <property type="entry name" value="Ferritin-like"/>
    <property type="match status" value="1"/>
</dbReference>
<proteinExistence type="predicted"/>
<evidence type="ECO:0000313" key="3">
    <source>
        <dbReference type="Proteomes" id="UP001151081"/>
    </source>
</evidence>
<name>A0A9X3XEN7_9BACT</name>
<protein>
    <recommendedName>
        <fullName evidence="1">Iminophenyl-pyruvate dimer synthase domain-containing protein</fullName>
    </recommendedName>
</protein>
<dbReference type="Pfam" id="PF12902">
    <property type="entry name" value="Ferritin-like"/>
    <property type="match status" value="1"/>
</dbReference>
<comment type="caution">
    <text evidence="2">The sequence shown here is derived from an EMBL/GenBank/DDBJ whole genome shotgun (WGS) entry which is preliminary data.</text>
</comment>
<dbReference type="Proteomes" id="UP001151081">
    <property type="component" value="Unassembled WGS sequence"/>
</dbReference>
<feature type="domain" description="Iminophenyl-pyruvate dimer synthase" evidence="1">
    <location>
        <begin position="60"/>
        <end position="284"/>
    </location>
</feature>
<dbReference type="InterPro" id="IPR012347">
    <property type="entry name" value="Ferritin-like"/>
</dbReference>
<dbReference type="InterPro" id="IPR009078">
    <property type="entry name" value="Ferritin-like_SF"/>
</dbReference>
<reference evidence="2 3" key="1">
    <citation type="submission" date="2021-04" db="EMBL/GenBank/DDBJ databases">
        <title>Genome analysis of Polyangium sp.</title>
        <authorList>
            <person name="Li Y."/>
            <person name="Wang J."/>
        </authorList>
    </citation>
    <scope>NUCLEOTIDE SEQUENCE [LARGE SCALE GENOMIC DNA]</scope>
    <source>
        <strain evidence="2 3">SDU14</strain>
    </source>
</reference>
<organism evidence="2 3">
    <name type="scientific">Polyangium jinanense</name>
    <dbReference type="NCBI Taxonomy" id="2829994"/>
    <lineage>
        <taxon>Bacteria</taxon>
        <taxon>Pseudomonadati</taxon>
        <taxon>Myxococcota</taxon>
        <taxon>Polyangia</taxon>
        <taxon>Polyangiales</taxon>
        <taxon>Polyangiaceae</taxon>
        <taxon>Polyangium</taxon>
    </lineage>
</organism>
<dbReference type="AlphaFoldDB" id="A0A9X3XEN7"/>
<evidence type="ECO:0000259" key="1">
    <source>
        <dbReference type="Pfam" id="PF12902"/>
    </source>
</evidence>
<dbReference type="InterPro" id="IPR026820">
    <property type="entry name" value="VioB/RebD_dom"/>
</dbReference>
<evidence type="ECO:0000313" key="2">
    <source>
        <dbReference type="EMBL" id="MDC3988045.1"/>
    </source>
</evidence>
<accession>A0A9X3XEN7</accession>
<dbReference type="EMBL" id="JAGTJJ010000063">
    <property type="protein sequence ID" value="MDC3988045.1"/>
    <property type="molecule type" value="Genomic_DNA"/>
</dbReference>
<dbReference type="Gene3D" id="1.20.1260.10">
    <property type="match status" value="1"/>
</dbReference>
<dbReference type="CDD" id="cd00657">
    <property type="entry name" value="Ferritin_like"/>
    <property type="match status" value="1"/>
</dbReference>
<keyword evidence="3" id="KW-1185">Reference proteome</keyword>